<feature type="compositionally biased region" description="Basic and acidic residues" evidence="15">
    <location>
        <begin position="2863"/>
        <end position="2886"/>
    </location>
</feature>
<feature type="compositionally biased region" description="Polar residues" evidence="15">
    <location>
        <begin position="3913"/>
        <end position="3922"/>
    </location>
</feature>
<feature type="compositionally biased region" description="Polar residues" evidence="15">
    <location>
        <begin position="2095"/>
        <end position="2104"/>
    </location>
</feature>
<dbReference type="GO" id="GO:0000166">
    <property type="term" value="F:nucleotide binding"/>
    <property type="evidence" value="ECO:0007669"/>
    <property type="project" value="InterPro"/>
</dbReference>
<evidence type="ECO:0000256" key="9">
    <source>
        <dbReference type="ARBA" id="ARBA00022833"/>
    </source>
</evidence>
<dbReference type="GO" id="GO:0042276">
    <property type="term" value="P:error-prone translesion synthesis"/>
    <property type="evidence" value="ECO:0007669"/>
    <property type="project" value="TreeGrafter"/>
</dbReference>
<dbReference type="Proteomes" id="UP000735302">
    <property type="component" value="Unassembled WGS sequence"/>
</dbReference>
<dbReference type="InterPro" id="IPR030559">
    <property type="entry name" value="PolZ_Rev3"/>
</dbReference>
<feature type="compositionally biased region" description="Polar residues" evidence="15">
    <location>
        <begin position="695"/>
        <end position="707"/>
    </location>
</feature>
<feature type="compositionally biased region" description="Low complexity" evidence="15">
    <location>
        <begin position="1472"/>
        <end position="1494"/>
    </location>
</feature>
<evidence type="ECO:0000259" key="17">
    <source>
        <dbReference type="Pfam" id="PF03104"/>
    </source>
</evidence>
<dbReference type="InterPro" id="IPR036397">
    <property type="entry name" value="RNaseH_sf"/>
</dbReference>
<feature type="compositionally biased region" description="Polar residues" evidence="15">
    <location>
        <begin position="631"/>
        <end position="667"/>
    </location>
</feature>
<keyword evidence="12" id="KW-0411">Iron-sulfur</keyword>
<dbReference type="SUPFAM" id="SSF53098">
    <property type="entry name" value="Ribonuclease H-like"/>
    <property type="match status" value="1"/>
</dbReference>
<comment type="similarity">
    <text evidence="2">Belongs to the DNA polymerase type-B family.</text>
</comment>
<dbReference type="FunFam" id="1.10.132.60:FF:000005">
    <property type="entry name" value="Putative DNA polymerase zeta catalytic subunit"/>
    <property type="match status" value="1"/>
</dbReference>
<dbReference type="GO" id="GO:0016035">
    <property type="term" value="C:zeta DNA polymerase complex"/>
    <property type="evidence" value="ECO:0007669"/>
    <property type="project" value="InterPro"/>
</dbReference>
<feature type="compositionally biased region" description="Polar residues" evidence="15">
    <location>
        <begin position="1427"/>
        <end position="1436"/>
    </location>
</feature>
<dbReference type="GO" id="GO:0000724">
    <property type="term" value="P:double-strand break repair via homologous recombination"/>
    <property type="evidence" value="ECO:0007669"/>
    <property type="project" value="TreeGrafter"/>
</dbReference>
<feature type="compositionally biased region" description="Polar residues" evidence="15">
    <location>
        <begin position="3342"/>
        <end position="3354"/>
    </location>
</feature>
<keyword evidence="6" id="KW-0548">Nucleotidyltransferase</keyword>
<dbReference type="CDD" id="cd05534">
    <property type="entry name" value="POLBc_zeta"/>
    <property type="match status" value="1"/>
</dbReference>
<feature type="region of interest" description="Disordered" evidence="15">
    <location>
        <begin position="3724"/>
        <end position="3792"/>
    </location>
</feature>
<dbReference type="SUPFAM" id="SSF56672">
    <property type="entry name" value="DNA/RNA polymerases"/>
    <property type="match status" value="1"/>
</dbReference>
<dbReference type="EMBL" id="BLXT01003727">
    <property type="protein sequence ID" value="GFO03605.1"/>
    <property type="molecule type" value="Genomic_DNA"/>
</dbReference>
<feature type="compositionally biased region" description="Polar residues" evidence="15">
    <location>
        <begin position="2690"/>
        <end position="2713"/>
    </location>
</feature>
<feature type="compositionally biased region" description="Basic and acidic residues" evidence="15">
    <location>
        <begin position="2918"/>
        <end position="2933"/>
    </location>
</feature>
<feature type="compositionally biased region" description="Low complexity" evidence="15">
    <location>
        <begin position="1383"/>
        <end position="1411"/>
    </location>
</feature>
<comment type="cofactor">
    <cofactor evidence="1">
        <name>[4Fe-4S] cluster</name>
        <dbReference type="ChEBI" id="CHEBI:49883"/>
    </cofactor>
</comment>
<feature type="compositionally biased region" description="Basic and acidic residues" evidence="15">
    <location>
        <begin position="80"/>
        <end position="91"/>
    </location>
</feature>
<feature type="region of interest" description="Disordered" evidence="15">
    <location>
        <begin position="3900"/>
        <end position="3935"/>
    </location>
</feature>
<evidence type="ECO:0000313" key="19">
    <source>
        <dbReference type="EMBL" id="GFO03605.1"/>
    </source>
</evidence>
<dbReference type="InterPro" id="IPR006134">
    <property type="entry name" value="DNA-dir_DNA_pol_B_multi_dom"/>
</dbReference>
<feature type="compositionally biased region" description="Basic and acidic residues" evidence="15">
    <location>
        <begin position="1921"/>
        <end position="1931"/>
    </location>
</feature>
<evidence type="ECO:0000256" key="7">
    <source>
        <dbReference type="ARBA" id="ARBA00022723"/>
    </source>
</evidence>
<evidence type="ECO:0000256" key="5">
    <source>
        <dbReference type="ARBA" id="ARBA00022679"/>
    </source>
</evidence>
<feature type="compositionally biased region" description="Polar residues" evidence="15">
    <location>
        <begin position="4071"/>
        <end position="4084"/>
    </location>
</feature>
<feature type="compositionally biased region" description="Basic and acidic residues" evidence="15">
    <location>
        <begin position="3505"/>
        <end position="3517"/>
    </location>
</feature>
<feature type="region of interest" description="Disordered" evidence="15">
    <location>
        <begin position="3809"/>
        <end position="3847"/>
    </location>
</feature>
<feature type="compositionally biased region" description="Low complexity" evidence="15">
    <location>
        <begin position="1058"/>
        <end position="1086"/>
    </location>
</feature>
<feature type="region of interest" description="Disordered" evidence="15">
    <location>
        <begin position="2208"/>
        <end position="2234"/>
    </location>
</feature>
<feature type="compositionally biased region" description="Basic residues" evidence="15">
    <location>
        <begin position="4118"/>
        <end position="4128"/>
    </location>
</feature>
<dbReference type="GO" id="GO:0003677">
    <property type="term" value="F:DNA binding"/>
    <property type="evidence" value="ECO:0007669"/>
    <property type="project" value="InterPro"/>
</dbReference>
<dbReference type="InterPro" id="IPR023211">
    <property type="entry name" value="DNA_pol_palm_dom_sf"/>
</dbReference>
<feature type="compositionally biased region" description="Polar residues" evidence="15">
    <location>
        <begin position="383"/>
        <end position="402"/>
    </location>
</feature>
<feature type="compositionally biased region" description="Acidic residues" evidence="15">
    <location>
        <begin position="227"/>
        <end position="244"/>
    </location>
</feature>
<feature type="compositionally biased region" description="Polar residues" evidence="15">
    <location>
        <begin position="2298"/>
        <end position="2307"/>
    </location>
</feature>
<feature type="compositionally biased region" description="Polar residues" evidence="15">
    <location>
        <begin position="3476"/>
        <end position="3493"/>
    </location>
</feature>
<keyword evidence="5" id="KW-0808">Transferase</keyword>
<feature type="compositionally biased region" description="Low complexity" evidence="15">
    <location>
        <begin position="519"/>
        <end position="531"/>
    </location>
</feature>
<feature type="region of interest" description="Disordered" evidence="15">
    <location>
        <begin position="60"/>
        <end position="117"/>
    </location>
</feature>
<dbReference type="PROSITE" id="PS00116">
    <property type="entry name" value="DNA_POLYMERASE_B"/>
    <property type="match status" value="1"/>
</dbReference>
<feature type="compositionally biased region" description="Polar residues" evidence="15">
    <location>
        <begin position="3538"/>
        <end position="3550"/>
    </location>
</feature>
<dbReference type="PRINTS" id="PR00106">
    <property type="entry name" value="DNAPOLB"/>
</dbReference>
<dbReference type="FunFam" id="1.10.287.690:FF:000002">
    <property type="entry name" value="DNA polymerase zeta"/>
    <property type="match status" value="1"/>
</dbReference>
<sequence>MRIENKTSTFQDIKRGVRQGCVLLPDLFSLYKRQGVVPSESETDLLQKFLSIVREQQAFRDSQSEDSRSSQSSSQTASQLERHISRQDSRSSSEGTVILDDDDDEEEEEKDDEHQPIISLDSIKKVVSFSQSFTSIASQKDSQDQSVADILASLLEERGPPSSQLSSLEDKDSVLNQSTIRDEEVDNEADEETLLMSQSLCQDDKDEGLAFDPEKFQESWHGMKVDDDNDDIVMDTDEDEDDIDLLPQFDGASDEVAGAKKKVDKAHNMAAETPGQVSFPAENSSQLAPGLQTSDSSQNVNQWVGESSQGHGYPSDQGSGFSHQQQSQSSWSGQATGNWQGQSPMWQQQQRFHNWSPQHQQQAPGYSSQQMPYRAASPFHSPPHNSFASPSHHSPGFQTPSPSIGGHRSQFQYSGYQSQSPSSSQQQYSSQVYQSPYQSPGSSSHSYHQSPQPYQSPASAGSPAYQSPLPYSGKAYAGSGSYQSPGYQSSPSSHSSQMYQSPTTSNPYQSVSSNGGQMYQSPYQSPQQAYPPTYPSPNYHSQQQQQQQQQQPGWSPQRDYPGYFPGHASQHQQQHQQSSLIPGVAQHSQSVAAAQHTITGAGLNYSHGHTSPQVSQPVNSNPNKSVSSPQTSSAAGYVQSSTQMNSSIQQDQKGCTATSQGNTNQNGMEAACQKHNCEILSQSQASKDKSVEFKSPQSFSTYPSGPGNTKLAKEQAKKPSQSQPATYARALPPPSACNKTTLEAMTEKSEAKTNHTSSEKLPQAHPTNKISTLDFKPMTSSSSTAGGISEKVEDKPPVGVDVSATPMIQQLLMEESPVKKNIKPKDREAAAAMRKPMIGLSPPKPKKKSKVKSSAQGLKPPGRPRSSSASSPVPTMMDFRGGFSPQHTPIGNQHQMLGRPGRSHSITLPFGNDPTMVGPTRGYGWNQHPHSQPPQSQQMQWSQSYPTWQQQQQQSWASGQWQNYSSPSPYGNGSGVVCSPDGSSYSPKRVQSRSFSADAAQSPFYTNSLPQQQAAQSDSQQPDQTKCMDKHTDSPWQQQKSAGCETQGNLPGDGKDTSSLSSLLQLVSDVGSSSDDTGWDSVVSGSLSNTQPNGNADILTNKSTPTSESTNQASPSVKDFITLETPAKPNSKAMEKDCGSSEECDQMDENISVGNKNFVKSHPRLGKQNRLKRMGPKLSKALVMNPGERMVPAGASNAGGSRATECNSPNPWYTYTFHVPTPVFKKLKFYQSAHARRQTVKVVRMHPMDARRYSLLKIGLEVVKVGRLTPQDLARYNVVFPPPSQYASPDGSSNRVNLDIPTGSGDSLNGDGSAEEGSCISFDTDFPPNKVAPPSSFDASQAAASVQRSVSQSSSRSSPRANSPGSAVSFGGAPEWGRQYSAQQQQQQQQLGMASYSSGGISPSRASSSPYLGQGQGFRPQIGDFPYSQQAPQSGFPSYPIHQPMPPGTPHGRHMNAGPSGFPPMFGGQKCSENSLASSSTSSIHNNPNYNPNYQTNFMSNSSYSHPHHQQLQHHHHHAQHTSPQQQQYYQQSFQHHHHQQQQQQQQYQLQHQHHPQPYHHQPQTNDNSSHLEQKNELRSPGQHGLVSNIDGECAQGYSGVKRGEHCSNGKPTTGTLPINTWVNARINHADKLAHLSSTVGSRVDFSNAVDTSSHLDFRTSLSDGATDHWQGEIKHGLPESETYLCKKKKFRRRKKRGSLSLKKNVLRSETDGVETVGSVPSDTDKDASCEYYTQLKSSDSGADGDAPTKIVLKNVKSLRLKIPKPYSECVGNDESRDFAVEEKRYPGSDLHEQFPDVPSRTSECLPSDLISGRGMRQGCRQAKLRSIYSSFAHTEPKKKKQKRKKKERLKEGVHYIIIGKFKGYQSMLVKIRRVPVSPGQVVGVDKYEQLSARDIVRQVTLPPFHESTEDQSTDTDIQPADEKPSRSERQGKRRRKFRSAFAQAIFKERRSNEQQQQQSSFPNHSHPKNGEAGLMRVEASANNNTHVLSTSTFFGELREVFLQRTQSLKADHKESPPVTTLVFEGISLWQFADFKKKLVKNLNSNKRDEYSSSSDDEEDILEEEILHQKSHAHESESEESQTTLSLHVSKQADTHSSASCNSHSLEKSVRTSDLIKPSYAKEQNEKCAPIDCYHNNAMKHNGKHLFTNLNDSYTNNQYCVQSLKSEEIASVKSKTLENQHCSATNKAVDVKIDNFLKRQMVYYEDISSTSENESEEKNETTGKGEQLSPKCPPLRLSFGSNGIKILPSVDHEPNKSAARRHFEPETVPISPAATMEDEEDSKDSTSSKLMPVPGEASYSQSETVPNLHTDDISSKKMLLSGSLSQKTALHALDEESEDSAGKIKQSESTAATAGQAEESKKDIGNTGPVEPVSTENSQTFSCEKLHGTSSNNLEDLDAPSKKDASFATGHEAESLDRPVAAKNKLPKRIKRRAKNKKRSVRDQGKVSERRTLLVNKESSSNDEAAEQEDKSSGFEKKRLRQRKQTSYRFYLEDLDSSDDDIWGVKESSLNKDLPLREKKTILTVLDRQDSPKPTKPSSSGGSNSRRKKAPVGGGKLFNSLSLLHMATLANLTEAQQDSLDGNQSTSREATSTPTEQYSDKANGDCSREYTPSLETLSFISPKGSDETGVSPPVAFSPTDKKAQDQARSGGQNHVHRRLFQSVHQRANLKPGCNGSSNLGTRPLHLSHLVNDSASSSPVPSNFTFGDSNQVTDQPAPVSESSGGSNATTATTSTPTSAVHQLLETRKAQVNCASFSMKDILKLATPDDSMDSDSKDCAAVVKPPEVRRAQVRSTSLSMSDILQLTSSTSPVEESSALHRSLLTESGAEKVSHDAETEEEEEDLPEASTSLLSQLALFGQHLPDASRLKPMEDSNLKTKDTSKESQEKQFSSNSNDIEDKQENRNEHYKHLAEGVAQVESDKSVKDQPPNDKQKKFGLKQQEPQVLGSQETDSSGTGCEKTTSISKPCTEDMAKPKVIVPIDNAKEKPVLPQVAYSAERALETGPCFMQPAALVAMNDDNKPYDLSKKCDETDGGIVPPSKHASKHSSDVGEGSERPGSGLKVAATSVIAGTTMCVTQPSFSPLTRLPKISVTCEDQTYAERSEKHGSQISPHWKERVRELNPLHPLQIPSYPYLGWPPIHPYPSAPSSDSPMYRHPYYWQWQAQPSSSTSSPLNLCTSHRSPNNYSPITPTSPMSPYFPSQAPFYPFAHASSLSPPAKKSKPLWYPWLNVESSRNKEPAPSYFNSKSHHYHHHHLPSALSPSTYRHLSHSSQESSSQSRDKLQVSSTPKDSKKVSSINHSIAGLLASSPAKSEPLKVNKEALSSCETVSQFLGTVIDTAYSRSSKTRPTSSCKDSNLEHSPTHTLGTRPNSVPDNRKRSSTFSSSSSTLTHYRNGESVPGVSHYQNSDGIYRLSSTNSKSQRQPSSHEVNEIPKITAGPFSGVRKGEADRVRAMLENEMILRGQLGLPPIKPLSRSAHTSGHSELPSENQSLTERLVSQLIKGTESGKQKEPVDASKGRKRSTAPPNTQRDRAGPSRGSKQAENPSANGGPSSGQGDDGRDERSSGDKHKMEKSPQERTRDMIIRPVSSPPSRKSVEDSLQALGLNSIQPPVAFCSNNQDLPDRPMEHGGRVLKVETNRCNNIETFPCSQHLIGIEGWRERSLSRPGPHTQLLVEAGGVLALKESRQLGTLLTPDTRAVACPARWPPARATVVAWLNSKMAAVRRKSGDGGDEKHQGDRSVAEKSVKFSQHPQLISPTKAEVKNSQTSSPGKHADGSAEITSPICSSDKGADDSSMLMDTDLDISCTPTQTPGPMRTQAMSQEPDSCDNIPQRAKAQSLSPSSPHTLDVHFRRTKRRTLFASPDKIKEAKMAAEPAATVSSTPLRRTSTDLFDPSCTPIALSSLSSPGDAPLAQTSDVSSGRESQKTALLKRVSTNTENQLRRNVLSSQTQRQFSELGFTAAEVSQIEGPTPKNSFGFKVTQNQLQGAKARHKYQHITTLSLELHIETRGDLRPDPELDPIQAVFYSVLDDVPVDKGKRSVTGIILIDTASWASITTRQQTFDPQAAQRPQPASTGDDTSTSKTAAHPHTDLDKNVQRTPPCSPRPVASQSPSPTTKKGGRGKGRGRGGKASAKSPVRTGHPSHGAPTDQALLEKCSISGDVEVTYVKDEMHLLGTLIDLVIRFDPDILVGFEIQMLSWGFLLQRAAHLGLDLCSKIARVQDSKENNQFSAGKDEWGADHMSEIHIIGRVVLNLWRIIRHEVALNVYTFENVAFHILHRRIPLYSFRSLTRWFNHKTHLHRWRVLEHYTVRVKGQLDVIDSLDLIGKTSEFARVFGIEFYDVLARGSQIRVESMMLRLAKPLNFVPVSPSVNQRARQRAPECIPLTLEPESQLYTSPVVVLDFQSLYPSIMIAYNYCFSTCLGRLSCLENAHEGPFEFGCTSLKMTPATLKKIQKYVTVSPNGVVFLKSTVRRGVLPRMVEEILNTRIMVKKSMKSVKDDKTMSRMLDARQLGLKLIANVTYGYTGASFSGRMPCIEVGDSIVRKARESLERAIDLVRSTPRWGAQVVYGDTDSLFIHFPGRSKDEAFTLGHEIADAVTAMFPSPMKLKFEKVYLPCVLQTKKRYVGFMYESPDQKDPVYDAKGIETVRRDSCSAVSKILERSIKVLFSTHDLSRVREYVTRQLHKLLEGKVSVLDLIFAKEFRGSLGYKPGACVPALEIARRRLRVDRRREPRVGERVPYVIVHGPPGLPLIQLVREPHDLTIDPALRLNATYYISKQILPPLDRMFSLIGVNVFKWYQDMPKVVRVSPLMGGAPGAKQGTISQFFATTDCPVCDAQTKKPVCEKCATDPQLVSWTVVTRIRDWERSYRRLKQVCVTCQGTQDAGDQTCVSTDCPVMFRRIIARQDLTRADNLKDALTKYLRF</sequence>
<keyword evidence="8" id="KW-0227">DNA damage</keyword>
<feature type="compositionally biased region" description="Basic and acidic residues" evidence="15">
    <location>
        <begin position="3557"/>
        <end position="3583"/>
    </location>
</feature>
<feature type="region of interest" description="Disordered" evidence="15">
    <location>
        <begin position="2913"/>
        <end position="2967"/>
    </location>
</feature>
<dbReference type="SMART" id="SM00486">
    <property type="entry name" value="POLBc"/>
    <property type="match status" value="1"/>
</dbReference>
<dbReference type="InterPro" id="IPR006172">
    <property type="entry name" value="DNA-dir_DNA_pol_B"/>
</dbReference>
<feature type="region of interest" description="Disordered" evidence="15">
    <location>
        <begin position="2247"/>
        <end position="2314"/>
    </location>
</feature>
<comment type="catalytic activity">
    <reaction evidence="14">
        <text>DNA(n) + a 2'-deoxyribonucleoside 5'-triphosphate = DNA(n+1) + diphosphate</text>
        <dbReference type="Rhea" id="RHEA:22508"/>
        <dbReference type="Rhea" id="RHEA-COMP:17339"/>
        <dbReference type="Rhea" id="RHEA-COMP:17340"/>
        <dbReference type="ChEBI" id="CHEBI:33019"/>
        <dbReference type="ChEBI" id="CHEBI:61560"/>
        <dbReference type="ChEBI" id="CHEBI:173112"/>
        <dbReference type="EC" id="2.7.7.7"/>
    </reaction>
</comment>
<dbReference type="Pfam" id="PF00136">
    <property type="entry name" value="DNA_pol_B"/>
    <property type="match status" value="1"/>
</dbReference>
<evidence type="ECO:0000256" key="12">
    <source>
        <dbReference type="ARBA" id="ARBA00023014"/>
    </source>
</evidence>
<feature type="compositionally biased region" description="Polar residues" evidence="15">
    <location>
        <begin position="3403"/>
        <end position="3427"/>
    </location>
</feature>
<keyword evidence="9" id="KW-0862">Zinc</keyword>
<feature type="compositionally biased region" description="Polar residues" evidence="15">
    <location>
        <begin position="3362"/>
        <end position="3373"/>
    </location>
</feature>
<feature type="compositionally biased region" description="Polar residues" evidence="15">
    <location>
        <begin position="1087"/>
        <end position="1115"/>
    </location>
</feature>
<dbReference type="Gene3D" id="3.30.420.10">
    <property type="entry name" value="Ribonuclease H-like superfamily/Ribonuclease H"/>
    <property type="match status" value="1"/>
</dbReference>
<keyword evidence="13" id="KW-0234">DNA repair</keyword>
<feature type="compositionally biased region" description="Low complexity" evidence="15">
    <location>
        <begin position="1541"/>
        <end position="1551"/>
    </location>
</feature>
<dbReference type="PANTHER" id="PTHR45812:SF1">
    <property type="entry name" value="DNA POLYMERASE ZETA CATALYTIC SUBUNIT"/>
    <property type="match status" value="1"/>
</dbReference>
<feature type="compositionally biased region" description="Low complexity" evidence="15">
    <location>
        <begin position="478"/>
        <end position="502"/>
    </location>
</feature>
<feature type="compositionally biased region" description="Low complexity" evidence="15">
    <location>
        <begin position="569"/>
        <end position="596"/>
    </location>
</feature>
<dbReference type="Gene3D" id="1.10.132.60">
    <property type="entry name" value="DNA polymerase family B, C-terminal domain"/>
    <property type="match status" value="1"/>
</dbReference>
<feature type="compositionally biased region" description="Polar residues" evidence="15">
    <location>
        <begin position="281"/>
        <end position="310"/>
    </location>
</feature>
<feature type="compositionally biased region" description="Polar residues" evidence="15">
    <location>
        <begin position="351"/>
        <end position="371"/>
    </location>
</feature>
<feature type="region of interest" description="Disordered" evidence="15">
    <location>
        <begin position="1281"/>
        <end position="1591"/>
    </location>
</feature>
<feature type="region of interest" description="Disordered" evidence="15">
    <location>
        <begin position="2330"/>
        <end position="2481"/>
    </location>
</feature>
<feature type="compositionally biased region" description="Basic and acidic residues" evidence="15">
    <location>
        <begin position="2468"/>
        <end position="2477"/>
    </location>
</feature>
<feature type="compositionally biased region" description="Polar residues" evidence="15">
    <location>
        <begin position="503"/>
        <end position="518"/>
    </location>
</feature>
<evidence type="ECO:0000256" key="6">
    <source>
        <dbReference type="ARBA" id="ARBA00022695"/>
    </source>
</evidence>
<feature type="region of interest" description="Disordered" evidence="15">
    <location>
        <begin position="158"/>
        <end position="667"/>
    </location>
</feature>
<feature type="compositionally biased region" description="Basic residues" evidence="15">
    <location>
        <begin position="2425"/>
        <end position="2440"/>
    </location>
</feature>
<keyword evidence="11" id="KW-0408">Iron</keyword>
<dbReference type="Pfam" id="PF03104">
    <property type="entry name" value="DNA_pol_B_exo1"/>
    <property type="match status" value="1"/>
</dbReference>
<feature type="compositionally biased region" description="Polar residues" evidence="15">
    <location>
        <begin position="754"/>
        <end position="771"/>
    </location>
</feature>
<feature type="region of interest" description="Disordered" evidence="15">
    <location>
        <begin position="3029"/>
        <end position="3058"/>
    </location>
</feature>
<comment type="caution">
    <text evidence="19">The sequence shown here is derived from an EMBL/GenBank/DDBJ whole genome shotgun (WGS) entry which is preliminary data.</text>
</comment>
<evidence type="ECO:0000256" key="13">
    <source>
        <dbReference type="ARBA" id="ARBA00023204"/>
    </source>
</evidence>
<evidence type="ECO:0000256" key="10">
    <source>
        <dbReference type="ARBA" id="ARBA00022932"/>
    </source>
</evidence>
<feature type="compositionally biased region" description="Basic and acidic residues" evidence="15">
    <location>
        <begin position="2399"/>
        <end position="2417"/>
    </location>
</feature>
<feature type="compositionally biased region" description="Low complexity" evidence="15">
    <location>
        <begin position="1339"/>
        <end position="1367"/>
    </location>
</feature>
<feature type="compositionally biased region" description="Low complexity" evidence="15">
    <location>
        <begin position="2719"/>
        <end position="2738"/>
    </location>
</feature>
<feature type="region of interest" description="Disordered" evidence="15">
    <location>
        <begin position="2805"/>
        <end position="2847"/>
    </location>
</feature>
<feature type="compositionally biased region" description="Polar residues" evidence="15">
    <location>
        <begin position="2940"/>
        <end position="2965"/>
    </location>
</feature>
<feature type="region of interest" description="Disordered" evidence="15">
    <location>
        <begin position="2690"/>
        <end position="2739"/>
    </location>
</feature>
<feature type="compositionally biased region" description="Basic and acidic residues" evidence="15">
    <location>
        <begin position="2441"/>
        <end position="2452"/>
    </location>
</feature>
<evidence type="ECO:0000256" key="15">
    <source>
        <dbReference type="SAM" id="MobiDB-lite"/>
    </source>
</evidence>
<feature type="domain" description="DNA-directed DNA polymerase family B multifunctional" evidence="16">
    <location>
        <begin position="4339"/>
        <end position="4790"/>
    </location>
</feature>
<dbReference type="InterPro" id="IPR006133">
    <property type="entry name" value="DNA-dir_DNA_pol_B_exonuc"/>
</dbReference>
<feature type="compositionally biased region" description="Polar residues" evidence="15">
    <location>
        <begin position="2577"/>
        <end position="2597"/>
    </location>
</feature>
<feature type="compositionally biased region" description="Basic and acidic residues" evidence="15">
    <location>
        <begin position="3726"/>
        <end position="3746"/>
    </location>
</feature>
<reference evidence="19 20" key="1">
    <citation type="journal article" date="2021" name="Elife">
        <title>Chloroplast acquisition without the gene transfer in kleptoplastic sea slugs, Plakobranchus ocellatus.</title>
        <authorList>
            <person name="Maeda T."/>
            <person name="Takahashi S."/>
            <person name="Yoshida T."/>
            <person name="Shimamura S."/>
            <person name="Takaki Y."/>
            <person name="Nagai Y."/>
            <person name="Toyoda A."/>
            <person name="Suzuki Y."/>
            <person name="Arimoto A."/>
            <person name="Ishii H."/>
            <person name="Satoh N."/>
            <person name="Nishiyama T."/>
            <person name="Hasebe M."/>
            <person name="Maruyama T."/>
            <person name="Minagawa J."/>
            <person name="Obokata J."/>
            <person name="Shigenobu S."/>
        </authorList>
    </citation>
    <scope>NUCLEOTIDE SEQUENCE [LARGE SCALE GENOMIC DNA]</scope>
</reference>
<dbReference type="PANTHER" id="PTHR45812">
    <property type="entry name" value="DNA POLYMERASE ZETA CATALYTIC SUBUNIT"/>
    <property type="match status" value="1"/>
</dbReference>
<feature type="compositionally biased region" description="Polar residues" evidence="15">
    <location>
        <begin position="3835"/>
        <end position="3845"/>
    </location>
</feature>
<evidence type="ECO:0000256" key="14">
    <source>
        <dbReference type="ARBA" id="ARBA00049244"/>
    </source>
</evidence>
<feature type="compositionally biased region" description="Basic and acidic residues" evidence="15">
    <location>
        <begin position="212"/>
        <end position="226"/>
    </location>
</feature>
<feature type="compositionally biased region" description="Low complexity" evidence="15">
    <location>
        <begin position="864"/>
        <end position="874"/>
    </location>
</feature>
<feature type="compositionally biased region" description="Polar residues" evidence="15">
    <location>
        <begin position="2374"/>
        <end position="2394"/>
    </location>
</feature>
<feature type="region of interest" description="Disordered" evidence="15">
    <location>
        <begin position="3466"/>
        <end position="3598"/>
    </location>
</feature>
<evidence type="ECO:0000256" key="4">
    <source>
        <dbReference type="ARBA" id="ARBA00021589"/>
    </source>
</evidence>
<feature type="compositionally biased region" description="Basic and acidic residues" evidence="15">
    <location>
        <begin position="3045"/>
        <end position="3054"/>
    </location>
</feature>
<feature type="region of interest" description="Disordered" evidence="15">
    <location>
        <begin position="822"/>
        <end position="1119"/>
    </location>
</feature>
<keyword evidence="7" id="KW-0479">Metal-binding</keyword>
<feature type="compositionally biased region" description="Acidic residues" evidence="15">
    <location>
        <begin position="183"/>
        <end position="193"/>
    </location>
</feature>
<feature type="compositionally biased region" description="Low complexity" evidence="15">
    <location>
        <begin position="1521"/>
        <end position="1534"/>
    </location>
</feature>
<feature type="compositionally biased region" description="Polar residues" evidence="15">
    <location>
        <begin position="3809"/>
        <end position="3824"/>
    </location>
</feature>
<feature type="compositionally biased region" description="Basic residues" evidence="15">
    <location>
        <begin position="3246"/>
        <end position="3255"/>
    </location>
</feature>
<dbReference type="EC" id="2.7.7.7" evidence="3"/>
<dbReference type="GO" id="GO:0051536">
    <property type="term" value="F:iron-sulfur cluster binding"/>
    <property type="evidence" value="ECO:0007669"/>
    <property type="project" value="UniProtKB-KW"/>
</dbReference>
<dbReference type="FunFam" id="3.30.420.10:FF:000024">
    <property type="entry name" value="DNA polymerase zeta catalytic subunit"/>
    <property type="match status" value="1"/>
</dbReference>
<feature type="domain" description="C4-type zinc-finger of DNA polymerase delta" evidence="18">
    <location>
        <begin position="4832"/>
        <end position="4901"/>
    </location>
</feature>
<feature type="region of interest" description="Disordered" evidence="15">
    <location>
        <begin position="2499"/>
        <end position="2554"/>
    </location>
</feature>
<feature type="compositionally biased region" description="Basic and acidic residues" evidence="15">
    <location>
        <begin position="2598"/>
        <end position="2608"/>
    </location>
</feature>
<feature type="region of interest" description="Disordered" evidence="15">
    <location>
        <begin position="1949"/>
        <end position="1972"/>
    </location>
</feature>
<name>A0AAV4A8B1_9GAST</name>
<feature type="compositionally biased region" description="Low complexity" evidence="15">
    <location>
        <begin position="1010"/>
        <end position="1024"/>
    </location>
</feature>
<feature type="compositionally biased region" description="Polar residues" evidence="15">
    <location>
        <begin position="3283"/>
        <end position="3295"/>
    </location>
</feature>
<evidence type="ECO:0000259" key="16">
    <source>
        <dbReference type="Pfam" id="PF00136"/>
    </source>
</evidence>
<dbReference type="InterPro" id="IPR012337">
    <property type="entry name" value="RNaseH-like_sf"/>
</dbReference>
<feature type="compositionally biased region" description="Low complexity" evidence="15">
    <location>
        <begin position="315"/>
        <end position="350"/>
    </location>
</feature>
<dbReference type="InterPro" id="IPR043502">
    <property type="entry name" value="DNA/RNA_pol_sf"/>
</dbReference>
<dbReference type="Pfam" id="PF14260">
    <property type="entry name" value="zf-C4pol"/>
    <property type="match status" value="1"/>
</dbReference>
<dbReference type="Gene3D" id="1.10.287.690">
    <property type="entry name" value="Helix hairpin bin"/>
    <property type="match status" value="1"/>
</dbReference>
<feature type="region of interest" description="Disordered" evidence="15">
    <location>
        <begin position="1903"/>
        <end position="1936"/>
    </location>
</feature>
<feature type="compositionally biased region" description="Polar residues" evidence="15">
    <location>
        <begin position="1034"/>
        <end position="1049"/>
    </location>
</feature>
<dbReference type="GO" id="GO:0003887">
    <property type="term" value="F:DNA-directed DNA polymerase activity"/>
    <property type="evidence" value="ECO:0007669"/>
    <property type="project" value="UniProtKB-KW"/>
</dbReference>
<accession>A0AAV4A8B1</accession>
<evidence type="ECO:0000256" key="1">
    <source>
        <dbReference type="ARBA" id="ARBA00001966"/>
    </source>
</evidence>
<feature type="domain" description="DNA-directed DNA polymerase family B exonuclease" evidence="17">
    <location>
        <begin position="4157"/>
        <end position="4272"/>
    </location>
</feature>
<feature type="compositionally biased region" description="Low complexity" evidence="15">
    <location>
        <begin position="69"/>
        <end position="79"/>
    </location>
</feature>
<feature type="compositionally biased region" description="Low complexity" evidence="15">
    <location>
        <begin position="409"/>
        <end position="468"/>
    </location>
</feature>
<organism evidence="19 20">
    <name type="scientific">Plakobranchus ocellatus</name>
    <dbReference type="NCBI Taxonomy" id="259542"/>
    <lineage>
        <taxon>Eukaryota</taxon>
        <taxon>Metazoa</taxon>
        <taxon>Spiralia</taxon>
        <taxon>Lophotrochozoa</taxon>
        <taxon>Mollusca</taxon>
        <taxon>Gastropoda</taxon>
        <taxon>Heterobranchia</taxon>
        <taxon>Euthyneura</taxon>
        <taxon>Panpulmonata</taxon>
        <taxon>Sacoglossa</taxon>
        <taxon>Placobranchoidea</taxon>
        <taxon>Plakobranchidae</taxon>
        <taxon>Plakobranchus</taxon>
    </lineage>
</organism>
<evidence type="ECO:0000256" key="2">
    <source>
        <dbReference type="ARBA" id="ARBA00005755"/>
    </source>
</evidence>
<feature type="region of interest" description="Disordered" evidence="15">
    <location>
        <begin position="3342"/>
        <end position="3444"/>
    </location>
</feature>
<feature type="compositionally biased region" description="Low complexity" evidence="15">
    <location>
        <begin position="614"/>
        <end position="630"/>
    </location>
</feature>
<gene>
    <name evidence="19" type="ORF">PoB_003011000</name>
</gene>
<feature type="compositionally biased region" description="Basic residues" evidence="15">
    <location>
        <begin position="1506"/>
        <end position="1520"/>
    </location>
</feature>
<dbReference type="InterPro" id="IPR042087">
    <property type="entry name" value="DNA_pol_B_thumb"/>
</dbReference>
<dbReference type="GO" id="GO:0046872">
    <property type="term" value="F:metal ion binding"/>
    <property type="evidence" value="ECO:0007669"/>
    <property type="project" value="UniProtKB-KW"/>
</dbReference>
<evidence type="ECO:0000256" key="11">
    <source>
        <dbReference type="ARBA" id="ARBA00023004"/>
    </source>
</evidence>
<feature type="region of interest" description="Disordered" evidence="15">
    <location>
        <begin position="2069"/>
        <end position="2112"/>
    </location>
</feature>
<dbReference type="CDD" id="cd05778">
    <property type="entry name" value="DNA_polB_zeta_exo"/>
    <property type="match status" value="1"/>
</dbReference>
<feature type="compositionally biased region" description="Polar residues" evidence="15">
    <location>
        <begin position="1285"/>
        <end position="1296"/>
    </location>
</feature>
<evidence type="ECO:0000256" key="8">
    <source>
        <dbReference type="ARBA" id="ARBA00022763"/>
    </source>
</evidence>
<feature type="compositionally biased region" description="Low complexity" evidence="15">
    <location>
        <begin position="542"/>
        <end position="551"/>
    </location>
</feature>
<feature type="region of interest" description="Disordered" evidence="15">
    <location>
        <begin position="3238"/>
        <end position="3295"/>
    </location>
</feature>
<feature type="compositionally biased region" description="Low complexity" evidence="15">
    <location>
        <begin position="3380"/>
        <end position="3390"/>
    </location>
</feature>
<evidence type="ECO:0000313" key="20">
    <source>
        <dbReference type="Proteomes" id="UP000735302"/>
    </source>
</evidence>
<feature type="compositionally biased region" description="Low complexity" evidence="15">
    <location>
        <begin position="927"/>
        <end position="977"/>
    </location>
</feature>
<feature type="compositionally biased region" description="Polar residues" evidence="15">
    <location>
        <begin position="3747"/>
        <end position="3756"/>
    </location>
</feature>
<evidence type="ECO:0000259" key="18">
    <source>
        <dbReference type="Pfam" id="PF14260"/>
    </source>
</evidence>
<evidence type="ECO:0000256" key="3">
    <source>
        <dbReference type="ARBA" id="ARBA00012417"/>
    </source>
</evidence>
<feature type="compositionally biased region" description="Acidic residues" evidence="15">
    <location>
        <begin position="99"/>
        <end position="111"/>
    </location>
</feature>
<dbReference type="GO" id="GO:0005634">
    <property type="term" value="C:nucleus"/>
    <property type="evidence" value="ECO:0007669"/>
    <property type="project" value="TreeGrafter"/>
</dbReference>
<feature type="compositionally biased region" description="Acidic residues" evidence="15">
    <location>
        <begin position="2835"/>
        <end position="2844"/>
    </location>
</feature>
<keyword evidence="10" id="KW-0239">DNA-directed DNA polymerase</keyword>
<proteinExistence type="inferred from homology"/>
<keyword evidence="20" id="KW-1185">Reference proteome</keyword>
<protein>
    <recommendedName>
        <fullName evidence="4">DNA polymerase zeta catalytic subunit</fullName>
        <ecNumber evidence="3">2.7.7.7</ecNumber>
    </recommendedName>
</protein>
<dbReference type="Gene3D" id="3.90.1600.10">
    <property type="entry name" value="Palm domain of DNA polymerase"/>
    <property type="match status" value="1"/>
</dbReference>
<feature type="compositionally biased region" description="Polar residues" evidence="15">
    <location>
        <begin position="885"/>
        <end position="895"/>
    </location>
</feature>
<feature type="compositionally biased region" description="Basic and acidic residues" evidence="15">
    <location>
        <begin position="2514"/>
        <end position="2533"/>
    </location>
</feature>
<feature type="region of interest" description="Disordered" evidence="15">
    <location>
        <begin position="4059"/>
        <end position="4150"/>
    </location>
</feature>
<feature type="region of interest" description="Disordered" evidence="15">
    <location>
        <begin position="2862"/>
        <end position="2899"/>
    </location>
</feature>
<feature type="region of interest" description="Disordered" evidence="15">
    <location>
        <begin position="2577"/>
        <end position="2653"/>
    </location>
</feature>
<dbReference type="InterPro" id="IPR017964">
    <property type="entry name" value="DNA-dir_DNA_pol_B_CS"/>
</dbReference>
<dbReference type="InterPro" id="IPR025687">
    <property type="entry name" value="Znf-C4pol"/>
</dbReference>
<feature type="region of interest" description="Disordered" evidence="15">
    <location>
        <begin position="688"/>
        <end position="799"/>
    </location>
</feature>
<feature type="compositionally biased region" description="Basic and acidic residues" evidence="15">
    <location>
        <begin position="2250"/>
        <end position="2265"/>
    </location>
</feature>